<evidence type="ECO:0000259" key="2">
    <source>
        <dbReference type="PROSITE" id="PS51371"/>
    </source>
</evidence>
<dbReference type="InterPro" id="IPR000644">
    <property type="entry name" value="CBS_dom"/>
</dbReference>
<reference evidence="4" key="1">
    <citation type="submission" date="2017-12" db="EMBL/GenBank/DDBJ databases">
        <title>FDA dAtabase for Regulatory Grade micrObial Sequences (FDA-ARGOS): Supporting development and validation of Infectious Disease Dx tests.</title>
        <authorList>
            <person name="Hoffmann M."/>
            <person name="Allard M."/>
            <person name="Evans P."/>
            <person name="Brown E."/>
            <person name="Tallon L."/>
            <person name="Sadzewicz L."/>
            <person name="Sengamalay N."/>
            <person name="Ott S."/>
            <person name="Godinez A."/>
            <person name="Nagaraj S."/>
            <person name="Vavikolanu K."/>
            <person name="Aluvathingal J."/>
            <person name="Nadendla S."/>
            <person name="Sichtig H."/>
        </authorList>
    </citation>
    <scope>NUCLEOTIDE SEQUENCE [LARGE SCALE GENOMIC DNA]</scope>
    <source>
        <strain evidence="4">FDAARGOS_249</strain>
    </source>
</reference>
<gene>
    <name evidence="3" type="ORF">A6J77_003145</name>
</gene>
<accession>A0A2J9PLR3</accession>
<dbReference type="NCBIfam" id="NF038387">
    <property type="entry name" value="CBS_CbpA"/>
    <property type="match status" value="1"/>
</dbReference>
<dbReference type="PROSITE" id="PS51371">
    <property type="entry name" value="CBS"/>
    <property type="match status" value="1"/>
</dbReference>
<proteinExistence type="predicted"/>
<comment type="caution">
    <text evidence="3">The sequence shown here is derived from an EMBL/GenBank/DDBJ whole genome shotgun (WGS) entry which is preliminary data.</text>
</comment>
<dbReference type="CDD" id="cd02205">
    <property type="entry name" value="CBS_pair_SF"/>
    <property type="match status" value="1"/>
</dbReference>
<evidence type="ECO:0000256" key="1">
    <source>
        <dbReference type="PROSITE-ProRule" id="PRU00703"/>
    </source>
</evidence>
<dbReference type="Pfam" id="PF00571">
    <property type="entry name" value="CBS"/>
    <property type="match status" value="1"/>
</dbReference>
<dbReference type="EMBL" id="NBTM02000001">
    <property type="protein sequence ID" value="PNL91274.1"/>
    <property type="molecule type" value="Genomic_DNA"/>
</dbReference>
<dbReference type="RefSeq" id="WP_083068139.1">
    <property type="nucleotide sequence ID" value="NZ_CBCPHS010000008.1"/>
</dbReference>
<dbReference type="SUPFAM" id="SSF54631">
    <property type="entry name" value="CBS-domain pair"/>
    <property type="match status" value="1"/>
</dbReference>
<organism evidence="3 4">
    <name type="scientific">Aerococcus viridans</name>
    <dbReference type="NCBI Taxonomy" id="1377"/>
    <lineage>
        <taxon>Bacteria</taxon>
        <taxon>Bacillati</taxon>
        <taxon>Bacillota</taxon>
        <taxon>Bacilli</taxon>
        <taxon>Lactobacillales</taxon>
        <taxon>Aerococcaceae</taxon>
        <taxon>Aerococcus</taxon>
    </lineage>
</organism>
<sequence length="215" mass="24591">MNIRELSIKREDIKYVTEANTLQEALDIMKENNFRSLPILSQSGTMYRGNIYRQHIYKRLSNDESLDVSVTHHLKNATKYIYTNSTLFQTIFAIRDLPYISVLNEDHTFYGILTHRAFERGLFKAWSLDEDGFVLTIEANQEDRGALAVISRIIGRFASINTVVTTVDPKTDLSNIIISLKGDCSHQSLEKIISRIERKNYKIISVGNTKSIALS</sequence>
<keyword evidence="1" id="KW-0129">CBS domain</keyword>
<dbReference type="Proteomes" id="UP000192813">
    <property type="component" value="Unassembled WGS sequence"/>
</dbReference>
<dbReference type="InterPro" id="IPR017036">
    <property type="entry name" value="Lmo0553-like"/>
</dbReference>
<evidence type="ECO:0000313" key="3">
    <source>
        <dbReference type="EMBL" id="PNL91274.1"/>
    </source>
</evidence>
<dbReference type="PIRSF" id="PIRSF035040">
    <property type="entry name" value="UCP035040_CBS_Lmo0553"/>
    <property type="match status" value="1"/>
</dbReference>
<dbReference type="InterPro" id="IPR046342">
    <property type="entry name" value="CBS_dom_sf"/>
</dbReference>
<protein>
    <recommendedName>
        <fullName evidence="2">CBS domain-containing protein</fullName>
    </recommendedName>
</protein>
<dbReference type="Gene3D" id="3.10.580.10">
    <property type="entry name" value="CBS-domain"/>
    <property type="match status" value="1"/>
</dbReference>
<dbReference type="AlphaFoldDB" id="A0A2J9PLR3"/>
<name>A0A2J9PLR3_9LACT</name>
<feature type="domain" description="CBS" evidence="2">
    <location>
        <begin position="8"/>
        <end position="68"/>
    </location>
</feature>
<evidence type="ECO:0000313" key="4">
    <source>
        <dbReference type="Proteomes" id="UP000192813"/>
    </source>
</evidence>